<proteinExistence type="predicted"/>
<sequence length="324" mass="36959">MIGVLMKNSKKLDRSLEGSQGSVNEVKMGMTVEKNSLQGIKKAKKPLGGGENSINWEQKREEDTINNNGTREGEEEPLFLLVEGGMTPKVKQQGQQMFLKFKTLKDQQGYTQQSITWKKMWSMGPRPSNKNPRTFLRKIFSKALCRSCWAENASPFLKSVGVENRKPLVEDYIQEFEVGNNNRGEFCYAIDVLPSNNTQHDGLLDMHILYIHIDIGILDEGGFDFLELIVSGNARRVLLESLATVTWIGSGEKFIQECRILVSQADKTLEDQWQGYFFVGLQSNIHNWLPQQDLKDLIRDMKIVLVVEERPAMKNDTLCKEEKP</sequence>
<name>A0AAQ3NV92_VIGMU</name>
<dbReference type="EMBL" id="CP144698">
    <property type="protein sequence ID" value="WVZ17171.1"/>
    <property type="molecule type" value="Genomic_DNA"/>
</dbReference>
<evidence type="ECO:0000313" key="1">
    <source>
        <dbReference type="EMBL" id="WVZ17171.1"/>
    </source>
</evidence>
<dbReference type="AlphaFoldDB" id="A0AAQ3NV92"/>
<gene>
    <name evidence="1" type="ORF">V8G54_010153</name>
</gene>
<dbReference type="Proteomes" id="UP001374535">
    <property type="component" value="Chromosome 3"/>
</dbReference>
<organism evidence="1 2">
    <name type="scientific">Vigna mungo</name>
    <name type="common">Black gram</name>
    <name type="synonym">Phaseolus mungo</name>
    <dbReference type="NCBI Taxonomy" id="3915"/>
    <lineage>
        <taxon>Eukaryota</taxon>
        <taxon>Viridiplantae</taxon>
        <taxon>Streptophyta</taxon>
        <taxon>Embryophyta</taxon>
        <taxon>Tracheophyta</taxon>
        <taxon>Spermatophyta</taxon>
        <taxon>Magnoliopsida</taxon>
        <taxon>eudicotyledons</taxon>
        <taxon>Gunneridae</taxon>
        <taxon>Pentapetalae</taxon>
        <taxon>rosids</taxon>
        <taxon>fabids</taxon>
        <taxon>Fabales</taxon>
        <taxon>Fabaceae</taxon>
        <taxon>Papilionoideae</taxon>
        <taxon>50 kb inversion clade</taxon>
        <taxon>NPAAA clade</taxon>
        <taxon>indigoferoid/millettioid clade</taxon>
        <taxon>Phaseoleae</taxon>
        <taxon>Vigna</taxon>
    </lineage>
</organism>
<keyword evidence="2" id="KW-1185">Reference proteome</keyword>
<reference evidence="1 2" key="1">
    <citation type="journal article" date="2023" name="Life. Sci Alliance">
        <title>Evolutionary insights into 3D genome organization and epigenetic landscape of Vigna mungo.</title>
        <authorList>
            <person name="Junaid A."/>
            <person name="Singh B."/>
            <person name="Bhatia S."/>
        </authorList>
    </citation>
    <scope>NUCLEOTIDE SEQUENCE [LARGE SCALE GENOMIC DNA]</scope>
    <source>
        <strain evidence="1">Urdbean</strain>
    </source>
</reference>
<protein>
    <submittedName>
        <fullName evidence="1">Uncharacterized protein</fullName>
    </submittedName>
</protein>
<accession>A0AAQ3NV92</accession>
<evidence type="ECO:0000313" key="2">
    <source>
        <dbReference type="Proteomes" id="UP001374535"/>
    </source>
</evidence>